<feature type="active site" evidence="4">
    <location>
        <position position="202"/>
    </location>
</feature>
<keyword evidence="11" id="KW-1185">Reference proteome</keyword>
<feature type="transmembrane region" description="Helical" evidence="8">
    <location>
        <begin position="867"/>
        <end position="889"/>
    </location>
</feature>
<evidence type="ECO:0000256" key="8">
    <source>
        <dbReference type="SAM" id="Phobius"/>
    </source>
</evidence>
<feature type="region of interest" description="Disordered" evidence="7">
    <location>
        <begin position="354"/>
        <end position="384"/>
    </location>
</feature>
<accession>A0A1E7FQA4</accession>
<keyword evidence="8" id="KW-0812">Transmembrane</keyword>
<feature type="compositionally biased region" description="Basic and acidic residues" evidence="7">
    <location>
        <begin position="1022"/>
        <end position="1031"/>
    </location>
</feature>
<dbReference type="PANTHER" id="PTHR47966">
    <property type="entry name" value="BETA-SITE APP-CLEAVING ENZYME, ISOFORM A-RELATED"/>
    <property type="match status" value="1"/>
</dbReference>
<dbReference type="InParanoid" id="A0A1E7FQA4"/>
<feature type="compositionally biased region" description="Polar residues" evidence="7">
    <location>
        <begin position="815"/>
        <end position="831"/>
    </location>
</feature>
<feature type="region of interest" description="Disordered" evidence="7">
    <location>
        <begin position="691"/>
        <end position="739"/>
    </location>
</feature>
<dbReference type="EMBL" id="KV784355">
    <property type="protein sequence ID" value="OEU20285.1"/>
    <property type="molecule type" value="Genomic_DNA"/>
</dbReference>
<feature type="compositionally biased region" description="Low complexity" evidence="7">
    <location>
        <begin position="992"/>
        <end position="1001"/>
    </location>
</feature>
<evidence type="ECO:0000256" key="4">
    <source>
        <dbReference type="PIRSR" id="PIRSR601461-1"/>
    </source>
</evidence>
<dbReference type="CDD" id="cd05471">
    <property type="entry name" value="pepsin_like"/>
    <property type="match status" value="1"/>
</dbReference>
<name>A0A1E7FQA4_9STRA</name>
<dbReference type="InterPro" id="IPR001969">
    <property type="entry name" value="Aspartic_peptidase_AS"/>
</dbReference>
<protein>
    <submittedName>
        <fullName evidence="10">Acid protease</fullName>
    </submittedName>
</protein>
<dbReference type="InterPro" id="IPR033121">
    <property type="entry name" value="PEPTIDASE_A1"/>
</dbReference>
<organism evidence="10 11">
    <name type="scientific">Fragilariopsis cylindrus CCMP1102</name>
    <dbReference type="NCBI Taxonomy" id="635003"/>
    <lineage>
        <taxon>Eukaryota</taxon>
        <taxon>Sar</taxon>
        <taxon>Stramenopiles</taxon>
        <taxon>Ochrophyta</taxon>
        <taxon>Bacillariophyta</taxon>
        <taxon>Bacillariophyceae</taxon>
        <taxon>Bacillariophycidae</taxon>
        <taxon>Bacillariales</taxon>
        <taxon>Bacillariaceae</taxon>
        <taxon>Fragilariopsis</taxon>
    </lineage>
</organism>
<feature type="compositionally biased region" description="Polar residues" evidence="7">
    <location>
        <begin position="354"/>
        <end position="369"/>
    </location>
</feature>
<evidence type="ECO:0000256" key="3">
    <source>
        <dbReference type="ARBA" id="ARBA00022750"/>
    </source>
</evidence>
<proteinExistence type="inferred from homology"/>
<dbReference type="InterPro" id="IPR001461">
    <property type="entry name" value="Aspartic_peptidase_A1"/>
</dbReference>
<feature type="region of interest" description="Disordered" evidence="7">
    <location>
        <begin position="783"/>
        <end position="863"/>
    </location>
</feature>
<evidence type="ECO:0000313" key="10">
    <source>
        <dbReference type="EMBL" id="OEU20285.1"/>
    </source>
</evidence>
<feature type="compositionally biased region" description="Basic residues" evidence="7">
    <location>
        <begin position="123"/>
        <end position="134"/>
    </location>
</feature>
<feature type="compositionally biased region" description="Basic and acidic residues" evidence="7">
    <location>
        <begin position="73"/>
        <end position="82"/>
    </location>
</feature>
<keyword evidence="3 6" id="KW-0064">Aspartyl protease</keyword>
<dbReference type="PANTHER" id="PTHR47966:SF51">
    <property type="entry name" value="BETA-SITE APP-CLEAVING ENZYME, ISOFORM A-RELATED"/>
    <property type="match status" value="1"/>
</dbReference>
<keyword evidence="2 6" id="KW-0645">Protease</keyword>
<dbReference type="AlphaFoldDB" id="A0A1E7FQA4"/>
<evidence type="ECO:0000256" key="1">
    <source>
        <dbReference type="ARBA" id="ARBA00007447"/>
    </source>
</evidence>
<feature type="region of interest" description="Disordered" evidence="7">
    <location>
        <begin position="925"/>
        <end position="1039"/>
    </location>
</feature>
<evidence type="ECO:0000313" key="11">
    <source>
        <dbReference type="Proteomes" id="UP000095751"/>
    </source>
</evidence>
<evidence type="ECO:0000256" key="6">
    <source>
        <dbReference type="RuleBase" id="RU000454"/>
    </source>
</evidence>
<evidence type="ECO:0000256" key="2">
    <source>
        <dbReference type="ARBA" id="ARBA00022670"/>
    </source>
</evidence>
<dbReference type="KEGG" id="fcy:FRACYDRAFT_236359"/>
<feature type="compositionally biased region" description="Low complexity" evidence="7">
    <location>
        <begin position="83"/>
        <end position="99"/>
    </location>
</feature>
<keyword evidence="5" id="KW-1015">Disulfide bond</keyword>
<dbReference type="SUPFAM" id="SSF50630">
    <property type="entry name" value="Acid proteases"/>
    <property type="match status" value="1"/>
</dbReference>
<dbReference type="GO" id="GO:0004190">
    <property type="term" value="F:aspartic-type endopeptidase activity"/>
    <property type="evidence" value="ECO:0007669"/>
    <property type="project" value="UniProtKB-KW"/>
</dbReference>
<dbReference type="OrthoDB" id="45789at2759"/>
<keyword evidence="8" id="KW-1133">Transmembrane helix</keyword>
<feature type="domain" description="Peptidase A1" evidence="9">
    <location>
        <begin position="182"/>
        <end position="609"/>
    </location>
</feature>
<feature type="compositionally biased region" description="Low complexity" evidence="7">
    <location>
        <begin position="853"/>
        <end position="863"/>
    </location>
</feature>
<evidence type="ECO:0000256" key="5">
    <source>
        <dbReference type="PIRSR" id="PIRSR601461-2"/>
    </source>
</evidence>
<dbReference type="Proteomes" id="UP000095751">
    <property type="component" value="Unassembled WGS sequence"/>
</dbReference>
<feature type="region of interest" description="Disordered" evidence="7">
    <location>
        <begin position="73"/>
        <end position="156"/>
    </location>
</feature>
<reference evidence="10 11" key="1">
    <citation type="submission" date="2016-09" db="EMBL/GenBank/DDBJ databases">
        <title>Extensive genetic diversity and differential bi-allelic expression allows diatom success in the polar Southern Ocean.</title>
        <authorList>
            <consortium name="DOE Joint Genome Institute"/>
            <person name="Mock T."/>
            <person name="Otillar R.P."/>
            <person name="Strauss J."/>
            <person name="Dupont C."/>
            <person name="Frickenhaus S."/>
            <person name="Maumus F."/>
            <person name="Mcmullan M."/>
            <person name="Sanges R."/>
            <person name="Schmutz J."/>
            <person name="Toseland A."/>
            <person name="Valas R."/>
            <person name="Veluchamy A."/>
            <person name="Ward B.J."/>
            <person name="Allen A."/>
            <person name="Barry K."/>
            <person name="Falciatore A."/>
            <person name="Ferrante M."/>
            <person name="Fortunato A.E."/>
            <person name="Gloeckner G."/>
            <person name="Gruber A."/>
            <person name="Hipkin R."/>
            <person name="Janech M."/>
            <person name="Kroth P."/>
            <person name="Leese F."/>
            <person name="Lindquist E."/>
            <person name="Lyon B.R."/>
            <person name="Martin J."/>
            <person name="Mayer C."/>
            <person name="Parker M."/>
            <person name="Quesneville H."/>
            <person name="Raymond J."/>
            <person name="Uhlig C."/>
            <person name="Valentin K.U."/>
            <person name="Worden A.Z."/>
            <person name="Armbrust E.V."/>
            <person name="Bowler C."/>
            <person name="Green B."/>
            <person name="Moulton V."/>
            <person name="Van Oosterhout C."/>
            <person name="Grigoriev I."/>
        </authorList>
    </citation>
    <scope>NUCLEOTIDE SEQUENCE [LARGE SCALE GENOMIC DNA]</scope>
    <source>
        <strain evidence="10 11">CCMP1102</strain>
    </source>
</reference>
<feature type="disulfide bond" evidence="5">
    <location>
        <begin position="514"/>
        <end position="572"/>
    </location>
</feature>
<feature type="region of interest" description="Disordered" evidence="7">
    <location>
        <begin position="1"/>
        <end position="35"/>
    </location>
</feature>
<sequence length="1052" mass="116050">MTISTLSSSSSSSSSRRRNPQQQQHQGQGGHNGNVITIPVHVSKERHHNALLGQLVHHRNRRLTLNSIIYQEQHEKEEEATSTRRSLQLRSSKSKSTLTGLELGGDNEEAQQSQSHFQDHQHDHHQHQHYHHPASWRQAHAHYASHTSTDQTRARHTRHLQSESDGGLITSIDLSNCHLVLYSGLITLGSPPHLQTFKVDFDTAGSDLWIPSTLCDTSCNTKHPTWNLYNPLLSNTYEVATSDPTKNTFQLDYEDGEGIKGEHAKDTLRLGNDDIRIDRQVFAQITHIDDFTTCEEEEGILGLANNMETSHGFPSVLGNLLHTSSNSNKVLKHNIFGMYLRSDVDDYTNFKQKFMNPNQDETDTDTISFSPRNPPQQPNSSSELILGGVNQDHYLGCLKWHNLLGNTSNGNGGRASGGNSESGNEIYDNYWAVQMNDVKVGGTSLMTSSGGSGSGDDPTSSSSSNNDDDLIAVLDSGSSYIIGPQESVAHLVKLNNAKCFQLDNSNNKPIEIDCDNPDGFDGAILNNCNDPFFSIEFIINGIPYVLEKEDFIMHIDTINGDGDIESNSDGACILRIVPSKGMKGWVLGDAFLNKYYSVYDFENQKLGLAVAAENVVHDRCDTDLSFDVTNFWNTIYEQEKNNDEIIQNEQQDQEIQEQQQSPVVLEDDIIESIDGGWKDEDDLEDIIEADDGQDTDAENFPSLEGDILDDDTFEFPPPPSSESEGDDAVMIPPGGTPTKITQEEIEEWTNDVNNALNEEDMNTIEQQAEEQFNDIHEIEANNEDDDSNQQHNDNHNDNNNDATSLFDGSHGDGGSNTNDSAAADNGSSPSHVPSHFEPPNREPVPAVPGQAQGGSLSSSKTASTTSIGGIIGIFIVITLFFMIFLFVWMKRRKKYQNKKSIQKQQLLFQKTFQNAERSIVNQSRNLNYRDHNNQPSKPPPPSNSSQHFQDALDEIKYSGSSGSGGSSGSSGVGRFHDEEGGGQRSRGGGGTSSTTRTSPRSLIGSFSGGLGRSYSSSDDNDNNGHGHDHNGGQDQPDEVDFVLDSHILQRMN</sequence>
<feature type="compositionally biased region" description="Gly residues" evidence="7">
    <location>
        <begin position="982"/>
        <end position="991"/>
    </location>
</feature>
<dbReference type="Pfam" id="PF00026">
    <property type="entry name" value="Asp"/>
    <property type="match status" value="2"/>
</dbReference>
<comment type="similarity">
    <text evidence="1 6">Belongs to the peptidase A1 family.</text>
</comment>
<keyword evidence="8" id="KW-0472">Membrane</keyword>
<dbReference type="PRINTS" id="PR00792">
    <property type="entry name" value="PEPSIN"/>
</dbReference>
<evidence type="ECO:0000256" key="7">
    <source>
        <dbReference type="SAM" id="MobiDB-lite"/>
    </source>
</evidence>
<dbReference type="GO" id="GO:0006508">
    <property type="term" value="P:proteolysis"/>
    <property type="evidence" value="ECO:0007669"/>
    <property type="project" value="UniProtKB-KW"/>
</dbReference>
<keyword evidence="6" id="KW-0378">Hydrolase</keyword>
<feature type="compositionally biased region" description="Gly residues" evidence="7">
    <location>
        <begin position="961"/>
        <end position="971"/>
    </location>
</feature>
<dbReference type="InterPro" id="IPR021109">
    <property type="entry name" value="Peptidase_aspartic_dom_sf"/>
</dbReference>
<gene>
    <name evidence="10" type="ORF">FRACYDRAFT_236359</name>
</gene>
<feature type="compositionally biased region" description="Low complexity" evidence="7">
    <location>
        <begin position="442"/>
        <end position="465"/>
    </location>
</feature>
<evidence type="ECO:0000259" key="9">
    <source>
        <dbReference type="PROSITE" id="PS51767"/>
    </source>
</evidence>
<dbReference type="PROSITE" id="PS51767">
    <property type="entry name" value="PEPTIDASE_A1"/>
    <property type="match status" value="1"/>
</dbReference>
<dbReference type="PROSITE" id="PS00141">
    <property type="entry name" value="ASP_PROTEASE"/>
    <property type="match status" value="1"/>
</dbReference>
<dbReference type="InterPro" id="IPR034164">
    <property type="entry name" value="Pepsin-like_dom"/>
</dbReference>
<dbReference type="Gene3D" id="2.40.70.10">
    <property type="entry name" value="Acid Proteases"/>
    <property type="match status" value="2"/>
</dbReference>
<feature type="region of interest" description="Disordered" evidence="7">
    <location>
        <begin position="442"/>
        <end position="468"/>
    </location>
</feature>
<feature type="active site" evidence="4">
    <location>
        <position position="475"/>
    </location>
</feature>